<accession>A0A8F5V5L7</accession>
<dbReference type="AlphaFoldDB" id="A0A8F5V5L7"/>
<evidence type="ECO:0000313" key="1">
    <source>
        <dbReference type="EMBL" id="QXO84542.1"/>
    </source>
</evidence>
<organism evidence="1">
    <name type="scientific">Enterococcus faecium</name>
    <name type="common">Streptococcus faecium</name>
    <dbReference type="NCBI Taxonomy" id="1352"/>
    <lineage>
        <taxon>Bacteria</taxon>
        <taxon>Bacillati</taxon>
        <taxon>Bacillota</taxon>
        <taxon>Bacilli</taxon>
        <taxon>Lactobacillales</taxon>
        <taxon>Enterococcaceae</taxon>
        <taxon>Enterococcus</taxon>
    </lineage>
</organism>
<reference evidence="1" key="1">
    <citation type="submission" date="2020-08" db="EMBL/GenBank/DDBJ databases">
        <title>Novel genomic islands and a new vanD-subtype in the first VanD-type vancomycin resistant enterococci identified in Norway.</title>
        <authorList>
            <person name="AL Rubaye M."/>
            <person name="Janice J."/>
            <person name="Sundsfjord A."/>
            <person name="Hegstad K."/>
        </authorList>
    </citation>
    <scope>NUCLEOTIDE SEQUENCE</scope>
    <source>
        <strain evidence="1">KresVRE0001</strain>
    </source>
</reference>
<name>A0A8F5V5L7_ENTFC</name>
<proteinExistence type="predicted"/>
<sequence>MKSDYVFNRKYGPGVLSSSLRRNDSTINLKFTKNRTIEGYIGKESRICPDTIYTTKADGRSPLLKSGELKGRRCSILIEGIKILLTLLSVVEHKSYN</sequence>
<dbReference type="EMBL" id="MT951615">
    <property type="protein sequence ID" value="QXO84542.1"/>
    <property type="molecule type" value="Genomic_DNA"/>
</dbReference>
<protein>
    <submittedName>
        <fullName evidence="1">Uncharacterized protein</fullName>
    </submittedName>
</protein>
<gene>
    <name evidence="1" type="ORF">Tn6711_000066</name>
</gene>